<feature type="non-terminal residue" evidence="7">
    <location>
        <position position="199"/>
    </location>
</feature>
<evidence type="ECO:0000313" key="8">
    <source>
        <dbReference type="Proteomes" id="UP001432322"/>
    </source>
</evidence>
<feature type="transmembrane region" description="Helical" evidence="6">
    <location>
        <begin position="174"/>
        <end position="193"/>
    </location>
</feature>
<evidence type="ECO:0000313" key="7">
    <source>
        <dbReference type="EMBL" id="GMT25879.1"/>
    </source>
</evidence>
<dbReference type="InterPro" id="IPR019421">
    <property type="entry name" value="7TM_GPCR_serpentine_rcpt_Srd"/>
</dbReference>
<feature type="transmembrane region" description="Helical" evidence="6">
    <location>
        <begin position="86"/>
        <end position="105"/>
    </location>
</feature>
<evidence type="ECO:0000256" key="5">
    <source>
        <dbReference type="ARBA" id="ARBA00023136"/>
    </source>
</evidence>
<dbReference type="PANTHER" id="PTHR22945:SF40">
    <property type="entry name" value="SERPENTINE RECEPTOR, CLASS D (DELTA)-RELATED"/>
    <property type="match status" value="1"/>
</dbReference>
<evidence type="ECO:0008006" key="9">
    <source>
        <dbReference type="Google" id="ProtNLM"/>
    </source>
</evidence>
<dbReference type="EMBL" id="BTSY01000004">
    <property type="protein sequence ID" value="GMT25879.1"/>
    <property type="molecule type" value="Genomic_DNA"/>
</dbReference>
<evidence type="ECO:0000256" key="2">
    <source>
        <dbReference type="ARBA" id="ARBA00009166"/>
    </source>
</evidence>
<comment type="subcellular location">
    <subcellularLocation>
        <location evidence="1">Membrane</location>
        <topology evidence="1">Multi-pass membrane protein</topology>
    </subcellularLocation>
</comment>
<accession>A0AAV5W1U9</accession>
<evidence type="ECO:0000256" key="4">
    <source>
        <dbReference type="ARBA" id="ARBA00022989"/>
    </source>
</evidence>
<proteinExistence type="inferred from homology"/>
<keyword evidence="8" id="KW-1185">Reference proteome</keyword>
<gene>
    <name evidence="7" type="ORF">PFISCL1PPCAC_17176</name>
</gene>
<dbReference type="PANTHER" id="PTHR22945">
    <property type="entry name" value="SERPENTINE RECEPTOR, CLASS D DELTA"/>
    <property type="match status" value="1"/>
</dbReference>
<dbReference type="GO" id="GO:0016020">
    <property type="term" value="C:membrane"/>
    <property type="evidence" value="ECO:0007669"/>
    <property type="project" value="UniProtKB-SubCell"/>
</dbReference>
<feature type="transmembrane region" description="Helical" evidence="6">
    <location>
        <begin position="140"/>
        <end position="159"/>
    </location>
</feature>
<comment type="caution">
    <text evidence="7">The sequence shown here is derived from an EMBL/GenBank/DDBJ whole genome shotgun (WGS) entry which is preliminary data.</text>
</comment>
<keyword evidence="5 6" id="KW-0472">Membrane</keyword>
<sequence>MISFAYRLWTVRHSSSNKIGDATVKHKLYAICAFSILPMPANGLTLQIAMYLYGFFPPHPMSSGLTSSALNLTGSLFEVDSLMPRLTIAFLIVEVSCAFLIIFILRRNLVAALSSMALNLSIFDQKTAARHNETRILRTLTIQMMLPLAYMLASALWLLDVLSVVKSTAMQRSLSPATSVVAVVSPLITLYCLPTYRRY</sequence>
<organism evidence="7 8">
    <name type="scientific">Pristionchus fissidentatus</name>
    <dbReference type="NCBI Taxonomy" id="1538716"/>
    <lineage>
        <taxon>Eukaryota</taxon>
        <taxon>Metazoa</taxon>
        <taxon>Ecdysozoa</taxon>
        <taxon>Nematoda</taxon>
        <taxon>Chromadorea</taxon>
        <taxon>Rhabditida</taxon>
        <taxon>Rhabditina</taxon>
        <taxon>Diplogasteromorpha</taxon>
        <taxon>Diplogasteroidea</taxon>
        <taxon>Neodiplogasteridae</taxon>
        <taxon>Pristionchus</taxon>
    </lineage>
</organism>
<evidence type="ECO:0000256" key="6">
    <source>
        <dbReference type="SAM" id="Phobius"/>
    </source>
</evidence>
<reference evidence="7" key="1">
    <citation type="submission" date="2023-10" db="EMBL/GenBank/DDBJ databases">
        <title>Genome assembly of Pristionchus species.</title>
        <authorList>
            <person name="Yoshida K."/>
            <person name="Sommer R.J."/>
        </authorList>
    </citation>
    <scope>NUCLEOTIDE SEQUENCE</scope>
    <source>
        <strain evidence="7">RS5133</strain>
    </source>
</reference>
<dbReference type="Proteomes" id="UP001432322">
    <property type="component" value="Unassembled WGS sequence"/>
</dbReference>
<comment type="similarity">
    <text evidence="2">Belongs to the nematode receptor-like protein srd family.</text>
</comment>
<evidence type="ECO:0000256" key="3">
    <source>
        <dbReference type="ARBA" id="ARBA00022692"/>
    </source>
</evidence>
<keyword evidence="3 6" id="KW-0812">Transmembrane</keyword>
<dbReference type="AlphaFoldDB" id="A0AAV5W1U9"/>
<evidence type="ECO:0000256" key="1">
    <source>
        <dbReference type="ARBA" id="ARBA00004141"/>
    </source>
</evidence>
<dbReference type="InterPro" id="IPR050920">
    <property type="entry name" value="Nematode_rcpt-like_delta"/>
</dbReference>
<feature type="transmembrane region" description="Helical" evidence="6">
    <location>
        <begin position="28"/>
        <end position="53"/>
    </location>
</feature>
<protein>
    <recommendedName>
        <fullName evidence="9">G protein-coupled receptor</fullName>
    </recommendedName>
</protein>
<keyword evidence="4 6" id="KW-1133">Transmembrane helix</keyword>
<name>A0AAV5W1U9_9BILA</name>
<dbReference type="Pfam" id="PF10317">
    <property type="entry name" value="7TM_GPCR_Srd"/>
    <property type="match status" value="1"/>
</dbReference>